<dbReference type="PROSITE" id="PS50830">
    <property type="entry name" value="TNASE_3"/>
    <property type="match status" value="1"/>
</dbReference>
<dbReference type="Proteomes" id="UP000606172">
    <property type="component" value="Unassembled WGS sequence"/>
</dbReference>
<dbReference type="InterPro" id="IPR035437">
    <property type="entry name" value="SNase_OB-fold_sf"/>
</dbReference>
<evidence type="ECO:0000313" key="4">
    <source>
        <dbReference type="EMBL" id="GII94639.1"/>
    </source>
</evidence>
<keyword evidence="5" id="KW-1185">Reference proteome</keyword>
<dbReference type="SMART" id="SM00318">
    <property type="entry name" value="SNc"/>
    <property type="match status" value="1"/>
</dbReference>
<dbReference type="EMBL" id="BOOW01000030">
    <property type="protein sequence ID" value="GII94639.1"/>
    <property type="molecule type" value="Genomic_DNA"/>
</dbReference>
<proteinExistence type="predicted"/>
<evidence type="ECO:0000256" key="1">
    <source>
        <dbReference type="SAM" id="MobiDB-lite"/>
    </source>
</evidence>
<reference evidence="4" key="1">
    <citation type="submission" date="2021-01" db="EMBL/GenBank/DDBJ databases">
        <title>Whole genome shotgun sequence of Sinosporangium siamense NBRC 109515.</title>
        <authorList>
            <person name="Komaki H."/>
            <person name="Tamura T."/>
        </authorList>
    </citation>
    <scope>NUCLEOTIDE SEQUENCE</scope>
    <source>
        <strain evidence="4">NBRC 109515</strain>
    </source>
</reference>
<feature type="signal peptide" evidence="2">
    <location>
        <begin position="1"/>
        <end position="30"/>
    </location>
</feature>
<organism evidence="4 5">
    <name type="scientific">Sinosporangium siamense</name>
    <dbReference type="NCBI Taxonomy" id="1367973"/>
    <lineage>
        <taxon>Bacteria</taxon>
        <taxon>Bacillati</taxon>
        <taxon>Actinomycetota</taxon>
        <taxon>Actinomycetes</taxon>
        <taxon>Streptosporangiales</taxon>
        <taxon>Streptosporangiaceae</taxon>
        <taxon>Sinosporangium</taxon>
    </lineage>
</organism>
<dbReference type="Pfam" id="PF05901">
    <property type="entry name" value="Excalibur"/>
    <property type="match status" value="1"/>
</dbReference>
<sequence length="251" mass="25846">MRITGRMLAAAVTALGTAVVPLALSAPAHAAAPPGVPKGAVPVKVVQVVDGDTLVVNNKGRKLNVHLLEADTPESGRCWAKAATTRTKGFAPPSSVVYLRPGAVGKDAKGQRVYYVWNKSGVFLNRSLVRYGYAKFVATDVVDKYTRLLRAEQDKAKSQRLRIWSGKCDNGKPGTGGPGTGGGGGDGDRGGTGGGGTGGGGGGGTGGGGNDPRYGTCGEANAKGLGPYRRGIDPEYEWYQDRDGDGVVCER</sequence>
<comment type="caution">
    <text evidence="4">The sequence shown here is derived from an EMBL/GenBank/DDBJ whole genome shotgun (WGS) entry which is preliminary data.</text>
</comment>
<evidence type="ECO:0000259" key="3">
    <source>
        <dbReference type="PROSITE" id="PS50830"/>
    </source>
</evidence>
<dbReference type="Gene3D" id="2.40.50.90">
    <property type="match status" value="1"/>
</dbReference>
<feature type="chain" id="PRO_5037757349" description="TNase-like domain-containing protein" evidence="2">
    <location>
        <begin position="31"/>
        <end position="251"/>
    </location>
</feature>
<keyword evidence="2" id="KW-0732">Signal</keyword>
<dbReference type="SMART" id="SM00894">
    <property type="entry name" value="Excalibur"/>
    <property type="match status" value="1"/>
</dbReference>
<dbReference type="SUPFAM" id="SSF50199">
    <property type="entry name" value="Staphylococcal nuclease"/>
    <property type="match status" value="1"/>
</dbReference>
<dbReference type="RefSeq" id="WP_204029292.1">
    <property type="nucleotide sequence ID" value="NZ_BOOW01000030.1"/>
</dbReference>
<feature type="compositionally biased region" description="Gly residues" evidence="1">
    <location>
        <begin position="173"/>
        <end position="210"/>
    </location>
</feature>
<accession>A0A919VE02</accession>
<feature type="domain" description="TNase-like" evidence="3">
    <location>
        <begin position="39"/>
        <end position="166"/>
    </location>
</feature>
<evidence type="ECO:0000313" key="5">
    <source>
        <dbReference type="Proteomes" id="UP000606172"/>
    </source>
</evidence>
<dbReference type="InterPro" id="IPR016071">
    <property type="entry name" value="Staphylococal_nuclease_OB-fold"/>
</dbReference>
<gene>
    <name evidence="4" type="ORF">Ssi02_48700</name>
</gene>
<evidence type="ECO:0000256" key="2">
    <source>
        <dbReference type="SAM" id="SignalP"/>
    </source>
</evidence>
<protein>
    <recommendedName>
        <fullName evidence="3">TNase-like domain-containing protein</fullName>
    </recommendedName>
</protein>
<feature type="region of interest" description="Disordered" evidence="1">
    <location>
        <begin position="165"/>
        <end position="234"/>
    </location>
</feature>
<dbReference type="AlphaFoldDB" id="A0A919VE02"/>
<name>A0A919VE02_9ACTN</name>
<dbReference type="Pfam" id="PF00565">
    <property type="entry name" value="SNase"/>
    <property type="match status" value="1"/>
</dbReference>
<dbReference type="InterPro" id="IPR008613">
    <property type="entry name" value="Excalibur_Ca-bd_domain"/>
</dbReference>